<organism evidence="2 3">
    <name type="scientific">Dermatophilus congolensis</name>
    <dbReference type="NCBI Taxonomy" id="1863"/>
    <lineage>
        <taxon>Bacteria</taxon>
        <taxon>Bacillati</taxon>
        <taxon>Actinomycetota</taxon>
        <taxon>Actinomycetes</taxon>
        <taxon>Micrococcales</taxon>
        <taxon>Dermatophilaceae</taxon>
        <taxon>Dermatophilus</taxon>
    </lineage>
</organism>
<keyword evidence="1" id="KW-0812">Transmembrane</keyword>
<keyword evidence="1" id="KW-0472">Membrane</keyword>
<feature type="transmembrane region" description="Helical" evidence="1">
    <location>
        <begin position="38"/>
        <end position="61"/>
    </location>
</feature>
<accession>A0AA46BLD4</accession>
<evidence type="ECO:0000313" key="3">
    <source>
        <dbReference type="Proteomes" id="UP000254118"/>
    </source>
</evidence>
<gene>
    <name evidence="2" type="ORF">NCTC7915_00164</name>
</gene>
<sequence length="63" mass="7319">MSEWLGLRASRYACMWGGLSVSVVWWGVIFWDHFMCEFLSYGVMLVMFWVVLFLGLGLGGYTR</sequence>
<proteinExistence type="predicted"/>
<keyword evidence="1" id="KW-1133">Transmembrane helix</keyword>
<evidence type="ECO:0000256" key="1">
    <source>
        <dbReference type="SAM" id="Phobius"/>
    </source>
</evidence>
<name>A0AA46BLD4_9MICO</name>
<protein>
    <submittedName>
        <fullName evidence="2">Uncharacterized protein</fullName>
    </submittedName>
</protein>
<feature type="transmembrane region" description="Helical" evidence="1">
    <location>
        <begin position="12"/>
        <end position="32"/>
    </location>
</feature>
<evidence type="ECO:0000313" key="2">
    <source>
        <dbReference type="EMBL" id="STD03896.1"/>
    </source>
</evidence>
<dbReference type="AlphaFoldDB" id="A0AA46BLD4"/>
<comment type="caution">
    <text evidence="2">The sequence shown here is derived from an EMBL/GenBank/DDBJ whole genome shotgun (WGS) entry which is preliminary data.</text>
</comment>
<dbReference type="EMBL" id="UFYA01000001">
    <property type="protein sequence ID" value="STD03896.1"/>
    <property type="molecule type" value="Genomic_DNA"/>
</dbReference>
<reference evidence="2 3" key="1">
    <citation type="submission" date="2018-06" db="EMBL/GenBank/DDBJ databases">
        <authorList>
            <consortium name="Pathogen Informatics"/>
            <person name="Doyle S."/>
        </authorList>
    </citation>
    <scope>NUCLEOTIDE SEQUENCE [LARGE SCALE GENOMIC DNA]</scope>
    <source>
        <strain evidence="2 3">NCTC7915</strain>
    </source>
</reference>
<dbReference type="Proteomes" id="UP000254118">
    <property type="component" value="Unassembled WGS sequence"/>
</dbReference>